<dbReference type="Pfam" id="PF01170">
    <property type="entry name" value="UPF0020"/>
    <property type="match status" value="1"/>
</dbReference>
<feature type="compositionally biased region" description="Basic and acidic residues" evidence="3">
    <location>
        <begin position="57"/>
        <end position="75"/>
    </location>
</feature>
<protein>
    <submittedName>
        <fullName evidence="6">Methyltransferase K/L</fullName>
    </submittedName>
</protein>
<dbReference type="InterPro" id="IPR053943">
    <property type="entry name" value="RlmKL-like_Mtase_CS"/>
</dbReference>
<dbReference type="AlphaFoldDB" id="A0A9N8DRH3"/>
<keyword evidence="7" id="KW-1185">Reference proteome</keyword>
<evidence type="ECO:0000313" key="6">
    <source>
        <dbReference type="EMBL" id="CAB9505589.1"/>
    </source>
</evidence>
<dbReference type="CDD" id="cd11715">
    <property type="entry name" value="THUMP_AdoMetMT"/>
    <property type="match status" value="1"/>
</dbReference>
<feature type="domain" description="Ribosomal RNA large subunit methyltransferase K/L-like methyltransferase" evidence="4">
    <location>
        <begin position="332"/>
        <end position="510"/>
    </location>
</feature>
<feature type="compositionally biased region" description="Basic and acidic residues" evidence="3">
    <location>
        <begin position="1"/>
        <end position="27"/>
    </location>
</feature>
<dbReference type="PROSITE" id="PS01261">
    <property type="entry name" value="UPF0020"/>
    <property type="match status" value="1"/>
</dbReference>
<keyword evidence="2" id="KW-0808">Transferase</keyword>
<evidence type="ECO:0000256" key="1">
    <source>
        <dbReference type="ARBA" id="ARBA00022603"/>
    </source>
</evidence>
<proteinExistence type="predicted"/>
<dbReference type="OrthoDB" id="416496at2759"/>
<dbReference type="GO" id="GO:0070043">
    <property type="term" value="F:rRNA (guanine-N7-)-methyltransferase activity"/>
    <property type="evidence" value="ECO:0007669"/>
    <property type="project" value="TreeGrafter"/>
</dbReference>
<evidence type="ECO:0000256" key="2">
    <source>
        <dbReference type="ARBA" id="ARBA00022679"/>
    </source>
</evidence>
<organism evidence="6 7">
    <name type="scientific">Seminavis robusta</name>
    <dbReference type="NCBI Taxonomy" id="568900"/>
    <lineage>
        <taxon>Eukaryota</taxon>
        <taxon>Sar</taxon>
        <taxon>Stramenopiles</taxon>
        <taxon>Ochrophyta</taxon>
        <taxon>Bacillariophyta</taxon>
        <taxon>Bacillariophyceae</taxon>
        <taxon>Bacillariophycidae</taxon>
        <taxon>Naviculales</taxon>
        <taxon>Naviculaceae</taxon>
        <taxon>Seminavis</taxon>
    </lineage>
</organism>
<dbReference type="GO" id="GO:0008990">
    <property type="term" value="F:rRNA (guanine-N2-)-methyltransferase activity"/>
    <property type="evidence" value="ECO:0007669"/>
    <property type="project" value="TreeGrafter"/>
</dbReference>
<evidence type="ECO:0000256" key="3">
    <source>
        <dbReference type="SAM" id="MobiDB-lite"/>
    </source>
</evidence>
<dbReference type="GO" id="GO:0043527">
    <property type="term" value="C:tRNA methyltransferase complex"/>
    <property type="evidence" value="ECO:0007669"/>
    <property type="project" value="UniProtKB-ARBA"/>
</dbReference>
<feature type="region of interest" description="Disordered" evidence="3">
    <location>
        <begin position="1"/>
        <end position="103"/>
    </location>
</feature>
<dbReference type="Proteomes" id="UP001153069">
    <property type="component" value="Unassembled WGS sequence"/>
</dbReference>
<dbReference type="Gene3D" id="3.30.2130.30">
    <property type="match status" value="1"/>
</dbReference>
<dbReference type="SUPFAM" id="SSF53335">
    <property type="entry name" value="S-adenosyl-L-methionine-dependent methyltransferases"/>
    <property type="match status" value="1"/>
</dbReference>
<evidence type="ECO:0000313" key="7">
    <source>
        <dbReference type="Proteomes" id="UP001153069"/>
    </source>
</evidence>
<sequence>MRQFREESPRKRFPGRDNDRRKSRGLDEAWDQENSLHGYGRGSSRRDRSRSFTGRQSTERSTAKYNRQDSNDGRIFRNRASKSGLGKKYSDQESIPLEEELDPEPKRMFRKDWIKLREASVEKATGSSLGQVLDQPSPRILSKAKQKQIIKPAPIANFPPNDMKMFVSCLPGLEPILKAEMEALGFDCNEEAGGVSPTSTVSLEDILNCHIHLGTASHVFIRCGNPFSAYGLKDLKKKVGLLPWHQFLRGQGQLLVRVSSKKSKLNHKTAIRTAVLDGINESLKAKEPEQNRTVTNVKRDSADEEALALLVRIEHDQVLLSVDTSQTPIHRRGYRLETAKAPLREDLAFAMLHSAGWCMHDPTNPKAPVPTFSGFLDPFCGSGTIAIEAASIAAGLPPGRLRPVPLAGTSLYKPQLWRQRLGKVVRKVPKKEGERKQFQIAASDRDAGAVAAAIENAKRAGVNEWIDIQQSAISAHPWLNSDSTSEKNSGPYPLLVATNPPFGMRIAAAGGKKSKSKVHPLLPLYQTLIGRQSRLSAGGKPVSTITLLQDPNLFRKTGADMNIRFSSQHGGIPVAAAFTAAPTLDKSESKEG</sequence>
<dbReference type="InterPro" id="IPR000241">
    <property type="entry name" value="RlmKL-like_Mtase"/>
</dbReference>
<keyword evidence="1 6" id="KW-0489">Methyltransferase</keyword>
<feature type="domain" description="RlmL ferredoxin-like" evidence="5">
    <location>
        <begin position="164"/>
        <end position="219"/>
    </location>
</feature>
<dbReference type="InterPro" id="IPR054170">
    <property type="entry name" value="RlmL_1st"/>
</dbReference>
<dbReference type="PANTHER" id="PTHR47313:SF1">
    <property type="entry name" value="RIBOSOMAL RNA LARGE SUBUNIT METHYLTRANSFERASE K_L"/>
    <property type="match status" value="1"/>
</dbReference>
<comment type="caution">
    <text evidence="6">The sequence shown here is derived from an EMBL/GenBank/DDBJ whole genome shotgun (WGS) entry which is preliminary data.</text>
</comment>
<name>A0A9N8DRH3_9STRA</name>
<accession>A0A9N8DRH3</accession>
<dbReference type="EMBL" id="CAICTM010000235">
    <property type="protein sequence ID" value="CAB9505589.1"/>
    <property type="molecule type" value="Genomic_DNA"/>
</dbReference>
<evidence type="ECO:0000259" key="4">
    <source>
        <dbReference type="Pfam" id="PF01170"/>
    </source>
</evidence>
<dbReference type="Pfam" id="PF22020">
    <property type="entry name" value="RlmL_1st"/>
    <property type="match status" value="1"/>
</dbReference>
<dbReference type="Gene3D" id="3.40.50.150">
    <property type="entry name" value="Vaccinia Virus protein VP39"/>
    <property type="match status" value="1"/>
</dbReference>
<evidence type="ECO:0000259" key="5">
    <source>
        <dbReference type="Pfam" id="PF22020"/>
    </source>
</evidence>
<gene>
    <name evidence="6" type="ORF">SEMRO_236_G095060.1</name>
</gene>
<reference evidence="6" key="1">
    <citation type="submission" date="2020-06" db="EMBL/GenBank/DDBJ databases">
        <authorList>
            <consortium name="Plant Systems Biology data submission"/>
        </authorList>
    </citation>
    <scope>NUCLEOTIDE SEQUENCE</scope>
    <source>
        <strain evidence="6">D6</strain>
    </source>
</reference>
<dbReference type="PANTHER" id="PTHR47313">
    <property type="entry name" value="RIBOSOMAL RNA LARGE SUBUNIT METHYLTRANSFERASE K/L"/>
    <property type="match status" value="1"/>
</dbReference>
<dbReference type="InterPro" id="IPR029063">
    <property type="entry name" value="SAM-dependent_MTases_sf"/>
</dbReference>